<dbReference type="GeneID" id="40473711"/>
<dbReference type="OrthoDB" id="101245at2157"/>
<evidence type="ECO:0000313" key="3">
    <source>
        <dbReference type="Proteomes" id="UP000306007"/>
    </source>
</evidence>
<dbReference type="Proteomes" id="UP000306007">
    <property type="component" value="Chromosome"/>
</dbReference>
<gene>
    <name evidence="2" type="ORF">FH039_00965</name>
</gene>
<evidence type="ECO:0000313" key="2">
    <source>
        <dbReference type="EMBL" id="QDA30466.1"/>
    </source>
</evidence>
<protein>
    <recommendedName>
        <fullName evidence="1">DUF5615 domain-containing protein</fullName>
    </recommendedName>
</protein>
<reference evidence="2 3" key="1">
    <citation type="submission" date="2019-06" db="EMBL/GenBank/DDBJ databases">
        <title>Thermococcus indicus sp. nov., a Fe(III)-reducing hyperthermophilic archaeon isolated from the Onnuri vent field of the Central Indian Ocean ridge.</title>
        <authorList>
            <person name="Lim J.K."/>
            <person name="Kim Y.J."/>
            <person name="Kwon K.K."/>
        </authorList>
    </citation>
    <scope>NUCLEOTIDE SEQUENCE [LARGE SCALE GENOMIC DNA]</scope>
    <source>
        <strain evidence="2 3">IOH1</strain>
    </source>
</reference>
<keyword evidence="3" id="KW-1185">Reference proteome</keyword>
<name>A0A4Y5SI68_9EURY</name>
<dbReference type="RefSeq" id="WP_139679856.1">
    <property type="nucleotide sequence ID" value="NZ_CP040846.1"/>
</dbReference>
<organism evidence="2 3">
    <name type="scientific">Thermococcus indicus</name>
    <dbReference type="NCBI Taxonomy" id="2586643"/>
    <lineage>
        <taxon>Archaea</taxon>
        <taxon>Methanobacteriati</taxon>
        <taxon>Methanobacteriota</taxon>
        <taxon>Thermococci</taxon>
        <taxon>Thermococcales</taxon>
        <taxon>Thermococcaceae</taxon>
        <taxon>Thermococcus</taxon>
    </lineage>
</organism>
<dbReference type="KEGG" id="tic:FH039_00965"/>
<accession>A0A4Y5SI68</accession>
<dbReference type="EMBL" id="CP040846">
    <property type="protein sequence ID" value="QDA30466.1"/>
    <property type="molecule type" value="Genomic_DNA"/>
</dbReference>
<evidence type="ECO:0000259" key="1">
    <source>
        <dbReference type="Pfam" id="PF18480"/>
    </source>
</evidence>
<feature type="domain" description="DUF5615" evidence="1">
    <location>
        <begin position="1"/>
        <end position="105"/>
    </location>
</feature>
<proteinExistence type="predicted"/>
<dbReference type="Pfam" id="PF18480">
    <property type="entry name" value="DUF5615"/>
    <property type="match status" value="1"/>
</dbReference>
<dbReference type="InterPro" id="IPR041049">
    <property type="entry name" value="DUF5615"/>
</dbReference>
<sequence length="115" mass="13258">MKFLADENIPYPVVKRLRAESFDITSIYEVKRGITDEEVAQIANREDRILITFDKDFGMIIFVESITIPGLILLRFPPKSIEYIYSKLRAVLGLDIDFKGKIVSVHEDKIRVAKL</sequence>
<dbReference type="AlphaFoldDB" id="A0A4Y5SI68"/>